<name>A0ABQ2YVE2_9GAMM</name>
<keyword evidence="3" id="KW-1185">Reference proteome</keyword>
<reference evidence="3" key="1">
    <citation type="journal article" date="2019" name="Int. J. Syst. Evol. Microbiol.">
        <title>The Global Catalogue of Microorganisms (GCM) 10K type strain sequencing project: providing services to taxonomists for standard genome sequencing and annotation.</title>
        <authorList>
            <consortium name="The Broad Institute Genomics Platform"/>
            <consortium name="The Broad Institute Genome Sequencing Center for Infectious Disease"/>
            <person name="Wu L."/>
            <person name="Ma J."/>
        </authorList>
    </citation>
    <scope>NUCLEOTIDE SEQUENCE [LARGE SCALE GENOMIC DNA]</scope>
    <source>
        <strain evidence="3">KCTC 22228</strain>
    </source>
</reference>
<evidence type="ECO:0000313" key="2">
    <source>
        <dbReference type="EMBL" id="GGX96641.1"/>
    </source>
</evidence>
<keyword evidence="1" id="KW-1133">Transmembrane helix</keyword>
<evidence type="ECO:0000313" key="3">
    <source>
        <dbReference type="Proteomes" id="UP000653056"/>
    </source>
</evidence>
<feature type="transmembrane region" description="Helical" evidence="1">
    <location>
        <begin position="86"/>
        <end position="104"/>
    </location>
</feature>
<evidence type="ECO:0000256" key="1">
    <source>
        <dbReference type="SAM" id="Phobius"/>
    </source>
</evidence>
<proteinExistence type="predicted"/>
<accession>A0ABQ2YVE2</accession>
<gene>
    <name evidence="2" type="ORF">GCM10007160_25330</name>
</gene>
<dbReference type="RefSeq" id="WP_189469744.1">
    <property type="nucleotide sequence ID" value="NZ_BMXS01000012.1"/>
</dbReference>
<dbReference type="EMBL" id="BMXS01000012">
    <property type="protein sequence ID" value="GGX96641.1"/>
    <property type="molecule type" value="Genomic_DNA"/>
</dbReference>
<keyword evidence="1" id="KW-0812">Transmembrane</keyword>
<protein>
    <submittedName>
        <fullName evidence="2">Uncharacterized protein</fullName>
    </submittedName>
</protein>
<comment type="caution">
    <text evidence="2">The sequence shown here is derived from an EMBL/GenBank/DDBJ whole genome shotgun (WGS) entry which is preliminary data.</text>
</comment>
<dbReference type="Proteomes" id="UP000653056">
    <property type="component" value="Unassembled WGS sequence"/>
</dbReference>
<feature type="transmembrane region" description="Helical" evidence="1">
    <location>
        <begin position="116"/>
        <end position="139"/>
    </location>
</feature>
<keyword evidence="1" id="KW-0472">Membrane</keyword>
<organism evidence="2 3">
    <name type="scientific">Litchfieldella qijiaojingensis</name>
    <dbReference type="NCBI Taxonomy" id="980347"/>
    <lineage>
        <taxon>Bacteria</taxon>
        <taxon>Pseudomonadati</taxon>
        <taxon>Pseudomonadota</taxon>
        <taxon>Gammaproteobacteria</taxon>
        <taxon>Oceanospirillales</taxon>
        <taxon>Halomonadaceae</taxon>
        <taxon>Litchfieldella</taxon>
    </lineage>
</organism>
<sequence>MKKTECRQVHQVVQGEGHQIAGNDIHNHTRVEEYSPPNDSPYLRPCKACGWHGVAVNANVCGKCGYNYAQERIIAAMRERERRETLVYGLMFAVAALVGFSAWLSGRTSLSFLDALVASGFSALISYGAWCWLRAWSAVKWKALKRRRKD</sequence>